<dbReference type="Pfam" id="PF00037">
    <property type="entry name" value="Fer4"/>
    <property type="match status" value="2"/>
</dbReference>
<accession>A0A9W6D1E0</accession>
<feature type="domain" description="4Fe-4S ferredoxin-type" evidence="5">
    <location>
        <begin position="53"/>
        <end position="82"/>
    </location>
</feature>
<keyword evidence="1" id="KW-0479">Metal-binding</keyword>
<evidence type="ECO:0000256" key="4">
    <source>
        <dbReference type="SAM" id="MobiDB-lite"/>
    </source>
</evidence>
<dbReference type="PANTHER" id="PTHR43122:SF1">
    <property type="entry name" value="IRON-SULFUR-BINDING PROTEIN"/>
    <property type="match status" value="1"/>
</dbReference>
<evidence type="ECO:0000256" key="2">
    <source>
        <dbReference type="ARBA" id="ARBA00023004"/>
    </source>
</evidence>
<keyword evidence="3" id="KW-0411">Iron-sulfur</keyword>
<dbReference type="PROSITE" id="PS00198">
    <property type="entry name" value="4FE4S_FER_1"/>
    <property type="match status" value="2"/>
</dbReference>
<dbReference type="Proteomes" id="UP001144372">
    <property type="component" value="Unassembled WGS sequence"/>
</dbReference>
<evidence type="ECO:0000259" key="5">
    <source>
        <dbReference type="PROSITE" id="PS51379"/>
    </source>
</evidence>
<comment type="caution">
    <text evidence="6">The sequence shown here is derived from an EMBL/GenBank/DDBJ whole genome shotgun (WGS) entry which is preliminary data.</text>
</comment>
<reference evidence="6" key="1">
    <citation type="submission" date="2022-12" db="EMBL/GenBank/DDBJ databases">
        <title>Reference genome sequencing for broad-spectrum identification of bacterial and archaeal isolates by mass spectrometry.</title>
        <authorList>
            <person name="Sekiguchi Y."/>
            <person name="Tourlousse D.M."/>
        </authorList>
    </citation>
    <scope>NUCLEOTIDE SEQUENCE</scope>
    <source>
        <strain evidence="6">ASRB1</strain>
    </source>
</reference>
<dbReference type="Gene3D" id="3.30.70.20">
    <property type="match status" value="1"/>
</dbReference>
<dbReference type="AlphaFoldDB" id="A0A9W6D1E0"/>
<feature type="domain" description="4Fe-4S ferredoxin-type" evidence="5">
    <location>
        <begin position="83"/>
        <end position="113"/>
    </location>
</feature>
<proteinExistence type="predicted"/>
<evidence type="ECO:0000256" key="3">
    <source>
        <dbReference type="ARBA" id="ARBA00023014"/>
    </source>
</evidence>
<protein>
    <recommendedName>
        <fullName evidence="5">4Fe-4S ferredoxin-type domain-containing protein</fullName>
    </recommendedName>
</protein>
<dbReference type="PROSITE" id="PS51379">
    <property type="entry name" value="4FE4S_FER_2"/>
    <property type="match status" value="2"/>
</dbReference>
<dbReference type="SUPFAM" id="SSF54862">
    <property type="entry name" value="4Fe-4S ferredoxins"/>
    <property type="match status" value="1"/>
</dbReference>
<feature type="compositionally biased region" description="Basic and acidic residues" evidence="4">
    <location>
        <begin position="18"/>
        <end position="27"/>
    </location>
</feature>
<dbReference type="GO" id="GO:0046872">
    <property type="term" value="F:metal ion binding"/>
    <property type="evidence" value="ECO:0007669"/>
    <property type="project" value="UniProtKB-KW"/>
</dbReference>
<keyword evidence="2" id="KW-0408">Iron</keyword>
<dbReference type="InterPro" id="IPR017900">
    <property type="entry name" value="4Fe4S_Fe_S_CS"/>
</dbReference>
<evidence type="ECO:0000256" key="1">
    <source>
        <dbReference type="ARBA" id="ARBA00022723"/>
    </source>
</evidence>
<name>A0A9W6D1E0_9BACT</name>
<feature type="region of interest" description="Disordered" evidence="4">
    <location>
        <begin position="1"/>
        <end position="46"/>
    </location>
</feature>
<sequence length="124" mass="13896">MDCNGRSKSMVQGIHMTKNTDAEKSEEQQDQAALSPSLEGDKSCLSQKPRKQFDIDIFRDWCKSCGICAAFCPRGCIELDADGSPFVKDADRCTGCGWCEIHCPDFAISVRVRKNRKVLEQEED</sequence>
<evidence type="ECO:0000313" key="6">
    <source>
        <dbReference type="EMBL" id="GLI32858.1"/>
    </source>
</evidence>
<organism evidence="6 7">
    <name type="scientific">Desulforhabdus amnigena</name>
    <dbReference type="NCBI Taxonomy" id="40218"/>
    <lineage>
        <taxon>Bacteria</taxon>
        <taxon>Pseudomonadati</taxon>
        <taxon>Thermodesulfobacteriota</taxon>
        <taxon>Syntrophobacteria</taxon>
        <taxon>Syntrophobacterales</taxon>
        <taxon>Syntrophobacteraceae</taxon>
        <taxon>Desulforhabdus</taxon>
    </lineage>
</organism>
<dbReference type="PANTHER" id="PTHR43122">
    <property type="entry name" value="FERREDOXIN SUBUNIT OF PYRUVATE:FLAVODOXIN OXIDOREDUCTASE-RELATED"/>
    <property type="match status" value="1"/>
</dbReference>
<gene>
    <name evidence="6" type="ORF">DAMNIGENAA_02910</name>
</gene>
<dbReference type="GO" id="GO:0051536">
    <property type="term" value="F:iron-sulfur cluster binding"/>
    <property type="evidence" value="ECO:0007669"/>
    <property type="project" value="UniProtKB-KW"/>
</dbReference>
<keyword evidence="7" id="KW-1185">Reference proteome</keyword>
<evidence type="ECO:0000313" key="7">
    <source>
        <dbReference type="Proteomes" id="UP001144372"/>
    </source>
</evidence>
<dbReference type="InterPro" id="IPR017896">
    <property type="entry name" value="4Fe4S_Fe-S-bd"/>
</dbReference>
<feature type="compositionally biased region" description="Polar residues" evidence="4">
    <location>
        <begin position="1"/>
        <end position="10"/>
    </location>
</feature>
<dbReference type="EMBL" id="BSDR01000001">
    <property type="protein sequence ID" value="GLI32858.1"/>
    <property type="molecule type" value="Genomic_DNA"/>
</dbReference>